<evidence type="ECO:0000256" key="3">
    <source>
        <dbReference type="ARBA" id="ARBA00022630"/>
    </source>
</evidence>
<dbReference type="AlphaFoldDB" id="A0A1J5SH64"/>
<gene>
    <name evidence="11" type="primary">rsxD_7</name>
    <name evidence="11" type="ORF">GALL_100670</name>
</gene>
<feature type="transmembrane region" description="Helical" evidence="10">
    <location>
        <begin position="124"/>
        <end position="143"/>
    </location>
</feature>
<keyword evidence="6" id="KW-1278">Translocase</keyword>
<feature type="transmembrane region" description="Helical" evidence="10">
    <location>
        <begin position="21"/>
        <end position="39"/>
    </location>
</feature>
<dbReference type="InterPro" id="IPR011303">
    <property type="entry name" value="RnfD_bac"/>
</dbReference>
<keyword evidence="8 10" id="KW-1133">Transmembrane helix</keyword>
<dbReference type="PANTHER" id="PTHR30578:SF0">
    <property type="entry name" value="ION-TRANSLOCATING OXIDOREDUCTASE COMPLEX SUBUNIT D"/>
    <property type="match status" value="1"/>
</dbReference>
<keyword evidence="5 10" id="KW-0812">Transmembrane</keyword>
<evidence type="ECO:0000256" key="4">
    <source>
        <dbReference type="ARBA" id="ARBA00022643"/>
    </source>
</evidence>
<evidence type="ECO:0000256" key="10">
    <source>
        <dbReference type="SAM" id="Phobius"/>
    </source>
</evidence>
<evidence type="ECO:0000256" key="2">
    <source>
        <dbReference type="ARBA" id="ARBA00022553"/>
    </source>
</evidence>
<feature type="transmembrane region" description="Helical" evidence="10">
    <location>
        <begin position="235"/>
        <end position="252"/>
    </location>
</feature>
<dbReference type="HAMAP" id="MF_00462">
    <property type="entry name" value="RsxD_RnfD"/>
    <property type="match status" value="1"/>
</dbReference>
<feature type="transmembrane region" description="Helical" evidence="10">
    <location>
        <begin position="293"/>
        <end position="311"/>
    </location>
</feature>
<feature type="transmembrane region" description="Helical" evidence="10">
    <location>
        <begin position="317"/>
        <end position="335"/>
    </location>
</feature>
<comment type="caution">
    <text evidence="11">The sequence shown here is derived from an EMBL/GenBank/DDBJ whole genome shotgun (WGS) entry which is preliminary data.</text>
</comment>
<evidence type="ECO:0000256" key="5">
    <source>
        <dbReference type="ARBA" id="ARBA00022692"/>
    </source>
</evidence>
<dbReference type="InterPro" id="IPR004338">
    <property type="entry name" value="NqrB/RnfD"/>
</dbReference>
<keyword evidence="1" id="KW-0813">Transport</keyword>
<keyword evidence="7" id="KW-0249">Electron transport</keyword>
<protein>
    <submittedName>
        <fullName evidence="11">Electron transport complex subunit RsxD</fullName>
    </submittedName>
</protein>
<keyword evidence="4" id="KW-0288">FMN</keyword>
<dbReference type="GO" id="GO:0005886">
    <property type="term" value="C:plasma membrane"/>
    <property type="evidence" value="ECO:0007669"/>
    <property type="project" value="TreeGrafter"/>
</dbReference>
<evidence type="ECO:0000256" key="9">
    <source>
        <dbReference type="ARBA" id="ARBA00023136"/>
    </source>
</evidence>
<organism evidence="11">
    <name type="scientific">mine drainage metagenome</name>
    <dbReference type="NCBI Taxonomy" id="410659"/>
    <lineage>
        <taxon>unclassified sequences</taxon>
        <taxon>metagenomes</taxon>
        <taxon>ecological metagenomes</taxon>
    </lineage>
</organism>
<evidence type="ECO:0000256" key="7">
    <source>
        <dbReference type="ARBA" id="ARBA00022982"/>
    </source>
</evidence>
<feature type="transmembrane region" description="Helical" evidence="10">
    <location>
        <begin position="209"/>
        <end position="228"/>
    </location>
</feature>
<proteinExistence type="inferred from homology"/>
<evidence type="ECO:0000313" key="11">
    <source>
        <dbReference type="EMBL" id="OIR07785.1"/>
    </source>
</evidence>
<evidence type="ECO:0000256" key="8">
    <source>
        <dbReference type="ARBA" id="ARBA00022989"/>
    </source>
</evidence>
<dbReference type="PANTHER" id="PTHR30578">
    <property type="entry name" value="ELECTRON TRANSPORT COMPLEX PROTEIN RNFD"/>
    <property type="match status" value="1"/>
</dbReference>
<evidence type="ECO:0000256" key="6">
    <source>
        <dbReference type="ARBA" id="ARBA00022967"/>
    </source>
</evidence>
<keyword evidence="3" id="KW-0285">Flavoprotein</keyword>
<feature type="transmembrane region" description="Helical" evidence="10">
    <location>
        <begin position="264"/>
        <end position="281"/>
    </location>
</feature>
<sequence length="355" mass="37738">MNKIAHSPHAHAPVSIGKVMGTVLLALTPATLFGFWLYGWPAINLWAVSLAAAIVGEGFAVSLQGRAVRPVLMDGSGILTAWLLAISLPPFAPWWIAALGSLFAVVISKQVFGGLGQNPFNPAMAARVMLLISFPLEMTIWVAPAPLSSAHAPDWLESLHITFMHQPLDGMASASLLGHVKTEFTRGAGLDQALAGYYAPLDALWGSRAGSLGETAALLILLGGLFLIARRIITWHAPVAMLLGVAVPALLFNMVNPNHYAGPMYHLLSGGLMLGAFFIVTDPVTSPNTATGQFIFGLGCGLLTWIIRTWGGYPEGVAFAVMLMNAATPLIDYYVKPRIYGRDRKGVSLTANKGS</sequence>
<dbReference type="GO" id="GO:0055085">
    <property type="term" value="P:transmembrane transport"/>
    <property type="evidence" value="ECO:0007669"/>
    <property type="project" value="InterPro"/>
</dbReference>
<keyword evidence="9 10" id="KW-0472">Membrane</keyword>
<accession>A0A1J5SH64</accession>
<dbReference type="EMBL" id="MLJW01000035">
    <property type="protein sequence ID" value="OIR07785.1"/>
    <property type="molecule type" value="Genomic_DNA"/>
</dbReference>
<keyword evidence="2" id="KW-0597">Phosphoprotein</keyword>
<evidence type="ECO:0000256" key="1">
    <source>
        <dbReference type="ARBA" id="ARBA00022448"/>
    </source>
</evidence>
<dbReference type="Pfam" id="PF03116">
    <property type="entry name" value="NQR2_RnfD_RnfE"/>
    <property type="match status" value="1"/>
</dbReference>
<reference evidence="11" key="1">
    <citation type="submission" date="2016-10" db="EMBL/GenBank/DDBJ databases">
        <title>Sequence of Gallionella enrichment culture.</title>
        <authorList>
            <person name="Poehlein A."/>
            <person name="Muehling M."/>
            <person name="Daniel R."/>
        </authorList>
    </citation>
    <scope>NUCLEOTIDE SEQUENCE</scope>
</reference>
<feature type="transmembrane region" description="Helical" evidence="10">
    <location>
        <begin position="45"/>
        <end position="63"/>
    </location>
</feature>
<dbReference type="GO" id="GO:0022900">
    <property type="term" value="P:electron transport chain"/>
    <property type="evidence" value="ECO:0007669"/>
    <property type="project" value="InterPro"/>
</dbReference>
<name>A0A1J5SH64_9ZZZZ</name>
<dbReference type="NCBIfam" id="TIGR01946">
    <property type="entry name" value="rnfD"/>
    <property type="match status" value="1"/>
</dbReference>